<proteinExistence type="predicted"/>
<protein>
    <submittedName>
        <fullName evidence="2">Uncharacterized protein</fullName>
    </submittedName>
</protein>
<organism evidence="2 3">
    <name type="scientific">Thalictrum thalictroides</name>
    <name type="common">Rue-anemone</name>
    <name type="synonym">Anemone thalictroides</name>
    <dbReference type="NCBI Taxonomy" id="46969"/>
    <lineage>
        <taxon>Eukaryota</taxon>
        <taxon>Viridiplantae</taxon>
        <taxon>Streptophyta</taxon>
        <taxon>Embryophyta</taxon>
        <taxon>Tracheophyta</taxon>
        <taxon>Spermatophyta</taxon>
        <taxon>Magnoliopsida</taxon>
        <taxon>Ranunculales</taxon>
        <taxon>Ranunculaceae</taxon>
        <taxon>Thalictroideae</taxon>
        <taxon>Thalictrum</taxon>
    </lineage>
</organism>
<gene>
    <name evidence="2" type="ORF">FRX31_024044</name>
</gene>
<accession>A0A7J6VMN5</accession>
<evidence type="ECO:0000313" key="2">
    <source>
        <dbReference type="EMBL" id="KAF5186369.1"/>
    </source>
</evidence>
<dbReference type="EMBL" id="JABWDY010029386">
    <property type="protein sequence ID" value="KAF5186369.1"/>
    <property type="molecule type" value="Genomic_DNA"/>
</dbReference>
<feature type="region of interest" description="Disordered" evidence="1">
    <location>
        <begin position="182"/>
        <end position="203"/>
    </location>
</feature>
<name>A0A7J6VMN5_THATH</name>
<sequence>MVEEDGQEDWASDGVSHGSVCGSGSTGMSPQVQTQVERQIMEEEAHSEREAIQTRNKSRGRSVTSGSGRARSIPPFGPNLSLSLHRWGFLPRSNNKSNSHKGRGRKQRKRTQILESFPETQIRILSREKGKEIERASESIEEDVNFSGNSSDEVAPFTAIHEGNSSNQIVGLDVIRETQEMRQERESKQEERRNYMMALKRSC</sequence>
<feature type="region of interest" description="Disordered" evidence="1">
    <location>
        <begin position="1"/>
        <end position="112"/>
    </location>
</feature>
<feature type="compositionally biased region" description="Basic residues" evidence="1">
    <location>
        <begin position="98"/>
        <end position="111"/>
    </location>
</feature>
<feature type="compositionally biased region" description="Low complexity" evidence="1">
    <location>
        <begin position="61"/>
        <end position="72"/>
    </location>
</feature>
<feature type="compositionally biased region" description="Low complexity" evidence="1">
    <location>
        <begin position="12"/>
        <end position="27"/>
    </location>
</feature>
<evidence type="ECO:0000256" key="1">
    <source>
        <dbReference type="SAM" id="MobiDB-lite"/>
    </source>
</evidence>
<comment type="caution">
    <text evidence="2">The sequence shown here is derived from an EMBL/GenBank/DDBJ whole genome shotgun (WGS) entry which is preliminary data.</text>
</comment>
<feature type="compositionally biased region" description="Basic and acidic residues" evidence="1">
    <location>
        <begin position="39"/>
        <end position="52"/>
    </location>
</feature>
<feature type="compositionally biased region" description="Polar residues" evidence="1">
    <location>
        <begin position="28"/>
        <end position="37"/>
    </location>
</feature>
<keyword evidence="3" id="KW-1185">Reference proteome</keyword>
<reference evidence="2 3" key="1">
    <citation type="submission" date="2020-06" db="EMBL/GenBank/DDBJ databases">
        <title>Transcriptomic and genomic resources for Thalictrum thalictroides and T. hernandezii: Facilitating candidate gene discovery in an emerging model plant lineage.</title>
        <authorList>
            <person name="Arias T."/>
            <person name="Riano-Pachon D.M."/>
            <person name="Di Stilio V.S."/>
        </authorList>
    </citation>
    <scope>NUCLEOTIDE SEQUENCE [LARGE SCALE GENOMIC DNA]</scope>
    <source>
        <strain evidence="3">cv. WT478/WT964</strain>
        <tissue evidence="2">Leaves</tissue>
    </source>
</reference>
<feature type="compositionally biased region" description="Acidic residues" evidence="1">
    <location>
        <begin position="1"/>
        <end position="11"/>
    </location>
</feature>
<dbReference type="AlphaFoldDB" id="A0A7J6VMN5"/>
<dbReference type="Proteomes" id="UP000554482">
    <property type="component" value="Unassembled WGS sequence"/>
</dbReference>
<evidence type="ECO:0000313" key="3">
    <source>
        <dbReference type="Proteomes" id="UP000554482"/>
    </source>
</evidence>
<feature type="compositionally biased region" description="Basic and acidic residues" evidence="1">
    <location>
        <begin position="182"/>
        <end position="194"/>
    </location>
</feature>